<accession>A0A0X8H0C1</accession>
<evidence type="ECO:0000313" key="1">
    <source>
        <dbReference type="EMBL" id="AMC93716.1"/>
    </source>
</evidence>
<dbReference type="AlphaFoldDB" id="A0A0X8H0C1"/>
<keyword evidence="2" id="KW-1185">Reference proteome</keyword>
<dbReference type="EMBL" id="CP013213">
    <property type="protein sequence ID" value="AMC93716.1"/>
    <property type="molecule type" value="Genomic_DNA"/>
</dbReference>
<dbReference type="Proteomes" id="UP000063781">
    <property type="component" value="Chromosome"/>
</dbReference>
<evidence type="ECO:0000313" key="2">
    <source>
        <dbReference type="Proteomes" id="UP000063781"/>
    </source>
</evidence>
<name>A0A0X8H0C1_9FIRM</name>
<dbReference type="RefSeq" id="WP_157777158.1">
    <property type="nucleotide sequence ID" value="NZ_CP013213.1"/>
</dbReference>
<protein>
    <submittedName>
        <fullName evidence="1">Uncharacterized protein</fullName>
    </submittedName>
</protein>
<dbReference type="KEGG" id="erl:AOC36_06885"/>
<reference evidence="1 2" key="1">
    <citation type="submission" date="2015-10" db="EMBL/GenBank/DDBJ databases">
        <title>Erysipelothrix larvae sp. LV19 isolated from the larval gut of the rhinoceros beetle, Trypoxylus dichotomus.</title>
        <authorList>
            <person name="Lim S."/>
            <person name="Kim B.-C."/>
        </authorList>
    </citation>
    <scope>NUCLEOTIDE SEQUENCE [LARGE SCALE GENOMIC DNA]</scope>
    <source>
        <strain evidence="1 2">LV19</strain>
    </source>
</reference>
<gene>
    <name evidence="1" type="ORF">AOC36_06885</name>
</gene>
<organism evidence="1 2">
    <name type="scientific">Erysipelothrix larvae</name>
    <dbReference type="NCBI Taxonomy" id="1514105"/>
    <lineage>
        <taxon>Bacteria</taxon>
        <taxon>Bacillati</taxon>
        <taxon>Bacillota</taxon>
        <taxon>Erysipelotrichia</taxon>
        <taxon>Erysipelotrichales</taxon>
        <taxon>Erysipelotrichaceae</taxon>
        <taxon>Erysipelothrix</taxon>
    </lineage>
</organism>
<proteinExistence type="predicted"/>
<sequence length="102" mass="12007">MENHTEYYQYIPEYASFDDDEDLCMDSQFSSLYDVYTDKLDDYITIIKDFVVSYAKSVIVSGRGTEVEIDGVKYNGIFYRLNKHDVRTLIVNENNEFITLDE</sequence>